<organism evidence="6 7">
    <name type="scientific">Litorilinea aerophila</name>
    <dbReference type="NCBI Taxonomy" id="1204385"/>
    <lineage>
        <taxon>Bacteria</taxon>
        <taxon>Bacillati</taxon>
        <taxon>Chloroflexota</taxon>
        <taxon>Caldilineae</taxon>
        <taxon>Caldilineales</taxon>
        <taxon>Caldilineaceae</taxon>
        <taxon>Litorilinea</taxon>
    </lineage>
</organism>
<dbReference type="Proteomes" id="UP000317371">
    <property type="component" value="Unassembled WGS sequence"/>
</dbReference>
<feature type="compositionally biased region" description="Pro residues" evidence="2">
    <location>
        <begin position="324"/>
        <end position="345"/>
    </location>
</feature>
<reference evidence="6 7" key="1">
    <citation type="submission" date="2019-06" db="EMBL/GenBank/DDBJ databases">
        <title>Genome sequence of Litorilinea aerophila BAA-2444.</title>
        <authorList>
            <person name="Maclea K.S."/>
            <person name="Maurais E.G."/>
            <person name="Iannazzi L.C."/>
        </authorList>
    </citation>
    <scope>NUCLEOTIDE SEQUENCE [LARGE SCALE GENOMIC DNA]</scope>
    <source>
        <strain evidence="6 7">ATCC BAA-2444</strain>
    </source>
</reference>
<evidence type="ECO:0000259" key="5">
    <source>
        <dbReference type="Pfam" id="PF16173"/>
    </source>
</evidence>
<dbReference type="InterPro" id="IPR029052">
    <property type="entry name" value="Metallo-depent_PP-like"/>
</dbReference>
<dbReference type="Pfam" id="PF00149">
    <property type="entry name" value="Metallophos"/>
    <property type="match status" value="1"/>
</dbReference>
<dbReference type="InterPro" id="IPR004843">
    <property type="entry name" value="Calcineurin-like_PHP"/>
</dbReference>
<dbReference type="Gene3D" id="3.60.21.10">
    <property type="match status" value="1"/>
</dbReference>
<evidence type="ECO:0000259" key="4">
    <source>
        <dbReference type="Pfam" id="PF16116"/>
    </source>
</evidence>
<name>A0A540VHJ8_9CHLR</name>
<proteinExistence type="predicted"/>
<dbReference type="PANTHER" id="PTHR22953">
    <property type="entry name" value="ACID PHOSPHATASE RELATED"/>
    <property type="match status" value="1"/>
</dbReference>
<dbReference type="SUPFAM" id="SSF56300">
    <property type="entry name" value="Metallo-dependent phosphatases"/>
    <property type="match status" value="1"/>
</dbReference>
<dbReference type="OrthoDB" id="9809781at2"/>
<dbReference type="InterPro" id="IPR039331">
    <property type="entry name" value="PAPs-like"/>
</dbReference>
<evidence type="ECO:0000256" key="1">
    <source>
        <dbReference type="ARBA" id="ARBA00022729"/>
    </source>
</evidence>
<feature type="domain" description="DUF4874" evidence="5">
    <location>
        <begin position="361"/>
        <end position="526"/>
    </location>
</feature>
<protein>
    <submittedName>
        <fullName evidence="6">DUF4832 domain-containing protein</fullName>
    </submittedName>
</protein>
<feature type="domain" description="Calcineurin-like phosphoesterase" evidence="3">
    <location>
        <begin position="47"/>
        <end position="219"/>
    </location>
</feature>
<feature type="region of interest" description="Disordered" evidence="2">
    <location>
        <begin position="306"/>
        <end position="346"/>
    </location>
</feature>
<sequence>MLKLGDWWAGSLFMGLVLAAFLLWPGTGHTQAEAPVLVGAGDIAHCSRSQDEATAQLLDGIAGTVFTLGDNAYPDGTLTQFQECYGPGWGRHKGRTRPAPGNHDYHVPGAAGYYTYFGEAASPLDAGCTSDCKGYYSYDLGDWHIIVLNSEIDRGADSPQVQWLRADLAANPRTCTLAYWHKPRFSSGRHGNNRSVRAFWEVLYEYGADVVLSGHDHTYERFAPQDPEGQADPARGIRQFVVGTGGASLYSFSEIQPNSEVRNDTAWGVLKLTLHPDRYDWEFIPATVSQDAPTFTDAGSANCVGNGSAPTVTPTAPTATPAPVETPSPSPEPTAAPTVPPPTPSAPREVMFVPSDEDFPNPERGFMRQKSIWPDQGTEQFSGIRRDDPADSLVWIYFRLDNYRDRELDAEGLSVIRGAFQDARQKGLKLVIRFIYNWGPGWTDDPAQANPDVPIDLALRHIEQLAPILAENADVIAALQAGFVGHWGEWHSSRYLHPLEYRRAIVDALLAALPADRPLQLRYPRYKELFYGGPLTSAEAFSGTDASRVGHHNDCFLRDDDDTTYRSTTGQEPKHHSTYCDGQDEIACWKEFVAQEGLYTPIGGETCQYNPPRTDCPNALAELEMLHWSFINNGYRQEVLDGWRDGGCMETIRRRLGYRLVLNRARFAPSVVPGSALSLEVALTNVGFAPPYNPRPVFVVLMGGGRWYELPLPDVDPRRWTPGAEHLFSVSVAIPAHVVPGTYRLALWLPDPYESLRQNPAYSIRFANEAVWDEETGLNVLASDFQVAPGQGPLQDERLFLPLVHR</sequence>
<dbReference type="RefSeq" id="WP_141610158.1">
    <property type="nucleotide sequence ID" value="NZ_VIGC02000012.1"/>
</dbReference>
<evidence type="ECO:0000313" key="6">
    <source>
        <dbReference type="EMBL" id="TQE95623.1"/>
    </source>
</evidence>
<keyword evidence="7" id="KW-1185">Reference proteome</keyword>
<dbReference type="InParanoid" id="A0A540VHJ8"/>
<dbReference type="Pfam" id="PF16116">
    <property type="entry name" value="DUF4832"/>
    <property type="match status" value="1"/>
</dbReference>
<gene>
    <name evidence="6" type="ORF">FKZ61_10870</name>
</gene>
<feature type="domain" description="DUF4832" evidence="4">
    <location>
        <begin position="548"/>
        <end position="768"/>
    </location>
</feature>
<evidence type="ECO:0000259" key="3">
    <source>
        <dbReference type="Pfam" id="PF00149"/>
    </source>
</evidence>
<dbReference type="InterPro" id="IPR032379">
    <property type="entry name" value="DUF4874"/>
</dbReference>
<dbReference type="InterPro" id="IPR032267">
    <property type="entry name" value="DUF4832"/>
</dbReference>
<dbReference type="AlphaFoldDB" id="A0A540VHJ8"/>
<evidence type="ECO:0000256" key="2">
    <source>
        <dbReference type="SAM" id="MobiDB-lite"/>
    </source>
</evidence>
<comment type="caution">
    <text evidence="6">The sequence shown here is derived from an EMBL/GenBank/DDBJ whole genome shotgun (WGS) entry which is preliminary data.</text>
</comment>
<evidence type="ECO:0000313" key="7">
    <source>
        <dbReference type="Proteomes" id="UP000317371"/>
    </source>
</evidence>
<feature type="compositionally biased region" description="Low complexity" evidence="2">
    <location>
        <begin position="308"/>
        <end position="323"/>
    </location>
</feature>
<dbReference type="Pfam" id="PF16173">
    <property type="entry name" value="DUF4874"/>
    <property type="match status" value="1"/>
</dbReference>
<dbReference type="PANTHER" id="PTHR22953:SF153">
    <property type="entry name" value="PURPLE ACID PHOSPHATASE"/>
    <property type="match status" value="1"/>
</dbReference>
<accession>A0A540VHJ8</accession>
<keyword evidence="1" id="KW-0732">Signal</keyword>
<dbReference type="EMBL" id="VIGC01000012">
    <property type="protein sequence ID" value="TQE95623.1"/>
    <property type="molecule type" value="Genomic_DNA"/>
</dbReference>
<dbReference type="GO" id="GO:0003993">
    <property type="term" value="F:acid phosphatase activity"/>
    <property type="evidence" value="ECO:0007669"/>
    <property type="project" value="InterPro"/>
</dbReference>